<protein>
    <submittedName>
        <fullName evidence="1">Uncharacterized protein</fullName>
    </submittedName>
</protein>
<dbReference type="AlphaFoldDB" id="A0A8J7TND7"/>
<comment type="caution">
    <text evidence="1">The sequence shown here is derived from an EMBL/GenBank/DDBJ whole genome shotgun (WGS) entry which is preliminary data.</text>
</comment>
<evidence type="ECO:0000313" key="2">
    <source>
        <dbReference type="Proteomes" id="UP000664277"/>
    </source>
</evidence>
<gene>
    <name evidence="1" type="ORF">J0M35_11140</name>
</gene>
<accession>A0A8J7TND7</accession>
<dbReference type="Proteomes" id="UP000664277">
    <property type="component" value="Unassembled WGS sequence"/>
</dbReference>
<sequence length="166" mass="18484">MIGKRNKSANLYIGDDAAYVTSLAFDDQGFYVSLNNRQRLADALACCLESEIQPLTIADSIRRRIAVEERVKECIPAAQLPGLHELFIEVEGDFFVIHLFCDGYKQSTVLARVLIERGYFALANEIVAHCQSSGGGSSLASLFPLFPRLFPIFWGWLVKNLGNLKV</sequence>
<reference evidence="1" key="1">
    <citation type="submission" date="2021-02" db="EMBL/GenBank/DDBJ databases">
        <title>Genome-Resolved Metagenomics of a Microbial Community Performing Photosynthetic Biological Nutrient Removal.</title>
        <authorList>
            <person name="Mcdaniel E.A."/>
        </authorList>
    </citation>
    <scope>NUCLEOTIDE SEQUENCE</scope>
    <source>
        <strain evidence="1">UWPOB_OBS1</strain>
    </source>
</reference>
<proteinExistence type="predicted"/>
<evidence type="ECO:0000313" key="1">
    <source>
        <dbReference type="EMBL" id="MBN8660913.1"/>
    </source>
</evidence>
<organism evidence="1 2">
    <name type="scientific">Candidatus Obscuribacter phosphatis</name>
    <dbReference type="NCBI Taxonomy" id="1906157"/>
    <lineage>
        <taxon>Bacteria</taxon>
        <taxon>Bacillati</taxon>
        <taxon>Candidatus Melainabacteria</taxon>
        <taxon>Candidatus Obscuribacterales</taxon>
        <taxon>Candidatus Obscuribacteraceae</taxon>
        <taxon>Candidatus Obscuribacter</taxon>
    </lineage>
</organism>
<name>A0A8J7TND7_9BACT</name>
<dbReference type="EMBL" id="JAFLCK010000014">
    <property type="protein sequence ID" value="MBN8660913.1"/>
    <property type="molecule type" value="Genomic_DNA"/>
</dbReference>